<protein>
    <submittedName>
        <fullName evidence="2">Uncharacterized protein</fullName>
    </submittedName>
</protein>
<dbReference type="EMBL" id="MGEF01000015">
    <property type="protein sequence ID" value="OGL79179.1"/>
    <property type="molecule type" value="Genomic_DNA"/>
</dbReference>
<feature type="region of interest" description="Disordered" evidence="1">
    <location>
        <begin position="1"/>
        <end position="162"/>
    </location>
</feature>
<name>A0A1F7ULN5_9BACT</name>
<feature type="compositionally biased region" description="Low complexity" evidence="1">
    <location>
        <begin position="86"/>
        <end position="104"/>
    </location>
</feature>
<dbReference type="InterPro" id="IPR036390">
    <property type="entry name" value="WH_DNA-bd_sf"/>
</dbReference>
<reference evidence="2 3" key="1">
    <citation type="journal article" date="2016" name="Nat. Commun.">
        <title>Thousands of microbial genomes shed light on interconnected biogeochemical processes in an aquifer system.</title>
        <authorList>
            <person name="Anantharaman K."/>
            <person name="Brown C.T."/>
            <person name="Hug L.A."/>
            <person name="Sharon I."/>
            <person name="Castelle C.J."/>
            <person name="Probst A.J."/>
            <person name="Thomas B.C."/>
            <person name="Singh A."/>
            <person name="Wilkins M.J."/>
            <person name="Karaoz U."/>
            <person name="Brodie E.L."/>
            <person name="Williams K.H."/>
            <person name="Hubbard S.S."/>
            <person name="Banfield J.F."/>
        </authorList>
    </citation>
    <scope>NUCLEOTIDE SEQUENCE [LARGE SCALE GENOMIC DNA]</scope>
</reference>
<dbReference type="InterPro" id="IPR036388">
    <property type="entry name" value="WH-like_DNA-bd_sf"/>
</dbReference>
<comment type="caution">
    <text evidence="2">The sequence shown here is derived from an EMBL/GenBank/DDBJ whole genome shotgun (WGS) entry which is preliminary data.</text>
</comment>
<dbReference type="STRING" id="1802397.A3J43_03680"/>
<gene>
    <name evidence="2" type="ORF">A3J43_03680</name>
</gene>
<evidence type="ECO:0000313" key="3">
    <source>
        <dbReference type="Proteomes" id="UP000176604"/>
    </source>
</evidence>
<organism evidence="2 3">
    <name type="scientific">Candidatus Uhrbacteria bacterium RIFCSPHIGHO2_12_FULL_54_23</name>
    <dbReference type="NCBI Taxonomy" id="1802397"/>
    <lineage>
        <taxon>Bacteria</taxon>
        <taxon>Candidatus Uhriibacteriota</taxon>
    </lineage>
</organism>
<dbReference type="Gene3D" id="1.10.10.10">
    <property type="entry name" value="Winged helix-like DNA-binding domain superfamily/Winged helix DNA-binding domain"/>
    <property type="match status" value="1"/>
</dbReference>
<evidence type="ECO:0000256" key="1">
    <source>
        <dbReference type="SAM" id="MobiDB-lite"/>
    </source>
</evidence>
<dbReference type="SUPFAM" id="SSF46785">
    <property type="entry name" value="Winged helix' DNA-binding domain"/>
    <property type="match status" value="1"/>
</dbReference>
<feature type="compositionally biased region" description="Pro residues" evidence="1">
    <location>
        <begin position="42"/>
        <end position="56"/>
    </location>
</feature>
<proteinExistence type="predicted"/>
<dbReference type="Proteomes" id="UP000176604">
    <property type="component" value="Unassembled WGS sequence"/>
</dbReference>
<evidence type="ECO:0000313" key="2">
    <source>
        <dbReference type="EMBL" id="OGL79179.1"/>
    </source>
</evidence>
<sequence>MADEENQDENATTELAAQTAPVSVPLPVSHATDVLPDEAVLNPPPPRHSGATPPPEGTTIDAANPPLVIPAEDMPSASEKSVNMVETAPLEANAPAPEETPLAESVDAPQTVNTPVYRPLDDTTPSSASVSTAVATSADRQEGALPHNSPPMEGRGVGTGQEEEEKVIEKIVERVVEKPVEVIKEIIKEVPVERIVEVEKIVEKPVEVIKEIKVFDEARARAEEKSRLIGSRTAALNARQRKRDEKLEKVVQFVREHGRVTNDEAQILLGISNRSATRYLSILAKAGRLRKVNRGHWAHYESM</sequence>
<accession>A0A1F7ULN5</accession>
<feature type="compositionally biased region" description="Low complexity" evidence="1">
    <location>
        <begin position="123"/>
        <end position="138"/>
    </location>
</feature>
<dbReference type="AlphaFoldDB" id="A0A1F7ULN5"/>